<name>A0A915EGM3_9BILA</name>
<dbReference type="SMART" id="SM00368">
    <property type="entry name" value="LRR_RI"/>
    <property type="match status" value="6"/>
</dbReference>
<feature type="region of interest" description="Disordered" evidence="2">
    <location>
        <begin position="944"/>
        <end position="969"/>
    </location>
</feature>
<feature type="compositionally biased region" description="Basic residues" evidence="2">
    <location>
        <begin position="944"/>
        <end position="957"/>
    </location>
</feature>
<dbReference type="PANTHER" id="PTHR24112:SF66">
    <property type="entry name" value="LEUCINE-RICH REPEAT, ISOFORM F"/>
    <property type="match status" value="1"/>
</dbReference>
<dbReference type="InterPro" id="IPR051279">
    <property type="entry name" value="PP1-Reg/Actin-Interact_Protein"/>
</dbReference>
<dbReference type="InterPro" id="IPR032675">
    <property type="entry name" value="LRR_dom_sf"/>
</dbReference>
<feature type="coiled-coil region" evidence="1">
    <location>
        <begin position="793"/>
        <end position="844"/>
    </location>
</feature>
<sequence length="1057" mass="116961">MMMQIKWSSGLSVVQKHNRGTSSLGVYFGRYLVICATEGEEDVKSVIGEHTSIERVVCEWLRNKNKMSLSREATKENCDYIKEHCTTLFGQKFFECRLIRSVQVQSTSQTSMRPNSFLKVEKSFNILALRQLQVLSTPEHGLTIGWEVDRSSRLSTIFIKTADEKDGNDLACELLAAVKHYFPDIKDSLTKLVTQLSPPSLISMFSYLPSSTPDLPCHNFRRSYVAYCDYHDQPFKDEVVYDVERIYFVHDIHEIRLEDFSHLSVKDQVAILGCAQLSSYFTGILVDGLKLTPEHMDILLNVCRRSHALKSLRLLNCGCPTLQSNCDRLPLELLDLSGNHLDEKKGIIQLASALPRLQTLKSLTLSECGLSEKSIHQLALGLYSVYTGLGGMENSINKKFELHTLVLSKNGLKDGEVNELVNFISLCNTLRHLDLSHTGFHVDRLWPALKLGGLLLEKLKLAGCGVSAKKVRDTHQQQLAANVVKELFSSMVNLKELDLAGTIVGAETLQAVLSGLANNNRIHQVKLNLDAVCDRSCIPVLEQYLPLCPVAHLSLRDNCLENEAMKLLPALGTSTSLISLDIGGANFYGLKSNKKYSGNLSRVLAELVTLISSDHKCLEELTLNISNNDIGNFGARLLSKALQLNNSLKKVVLDRNQITADGFTELAHALELNHCVTCLPYPVLDIADALNNKALAGDRPRIVSSIAEIERSLERNRHLTIADLEQQCSQKTVHSLINRSDKYDINSSEHKKVIFHDLTKTVVEMGQSKHTTNPSAINRIVEEIAQKIELIGKEKAEKSVQQFRDALAQKNVEICSKQEEINGCDKTDQEEDDLRKEVKSLLQKHLSASAWNAVFHQADGLLASKSALRLKGVALLNDGPIDTSMHAAMLSRAGTTNAGMHRPNSVFDESLLASMASADLNSIDGLDEPGAMSGRRTPLVHLAKNRPKPARLNRAKFKSSASPSCSLDSADLLQSNSSQIPVNEPAMNNSITSASTDLSSSIIGKQEDQGKSSSEPICVSTTPHHSFLEETKCLPAQCLDNLHRNCLRSQKQNLPLT</sequence>
<dbReference type="PANTHER" id="PTHR24112">
    <property type="entry name" value="LEUCINE-RICH REPEAT, ISOFORM F-RELATED"/>
    <property type="match status" value="1"/>
</dbReference>
<dbReference type="WBParaSite" id="jg5685">
    <property type="protein sequence ID" value="jg5685"/>
    <property type="gene ID" value="jg5685"/>
</dbReference>
<dbReference type="AlphaFoldDB" id="A0A915EGM3"/>
<feature type="compositionally biased region" description="Polar residues" evidence="2">
    <location>
        <begin position="980"/>
        <end position="989"/>
    </location>
</feature>
<dbReference type="SUPFAM" id="SSF52047">
    <property type="entry name" value="RNI-like"/>
    <property type="match status" value="2"/>
</dbReference>
<feature type="compositionally biased region" description="Low complexity" evidence="2">
    <location>
        <begin position="990"/>
        <end position="999"/>
    </location>
</feature>
<dbReference type="GO" id="GO:0030027">
    <property type="term" value="C:lamellipodium"/>
    <property type="evidence" value="ECO:0007669"/>
    <property type="project" value="TreeGrafter"/>
</dbReference>
<reference evidence="4" key="1">
    <citation type="submission" date="2022-11" db="UniProtKB">
        <authorList>
            <consortium name="WormBaseParasite"/>
        </authorList>
    </citation>
    <scope>IDENTIFICATION</scope>
</reference>
<accession>A0A915EGM3</accession>
<dbReference type="GO" id="GO:0005886">
    <property type="term" value="C:plasma membrane"/>
    <property type="evidence" value="ECO:0007669"/>
    <property type="project" value="TreeGrafter"/>
</dbReference>
<feature type="compositionally biased region" description="Low complexity" evidence="2">
    <location>
        <begin position="959"/>
        <end position="969"/>
    </location>
</feature>
<feature type="region of interest" description="Disordered" evidence="2">
    <location>
        <begin position="980"/>
        <end position="999"/>
    </location>
</feature>
<dbReference type="GO" id="GO:0016477">
    <property type="term" value="P:cell migration"/>
    <property type="evidence" value="ECO:0007669"/>
    <property type="project" value="TreeGrafter"/>
</dbReference>
<dbReference type="Gene3D" id="3.80.10.10">
    <property type="entry name" value="Ribonuclease Inhibitor"/>
    <property type="match status" value="1"/>
</dbReference>
<evidence type="ECO:0000256" key="2">
    <source>
        <dbReference type="SAM" id="MobiDB-lite"/>
    </source>
</evidence>
<keyword evidence="1" id="KW-0175">Coiled coil</keyword>
<keyword evidence="3" id="KW-1185">Reference proteome</keyword>
<proteinExistence type="predicted"/>
<dbReference type="Proteomes" id="UP000887574">
    <property type="component" value="Unplaced"/>
</dbReference>
<evidence type="ECO:0000313" key="3">
    <source>
        <dbReference type="Proteomes" id="UP000887574"/>
    </source>
</evidence>
<organism evidence="3 4">
    <name type="scientific">Ditylenchus dipsaci</name>
    <dbReference type="NCBI Taxonomy" id="166011"/>
    <lineage>
        <taxon>Eukaryota</taxon>
        <taxon>Metazoa</taxon>
        <taxon>Ecdysozoa</taxon>
        <taxon>Nematoda</taxon>
        <taxon>Chromadorea</taxon>
        <taxon>Rhabditida</taxon>
        <taxon>Tylenchina</taxon>
        <taxon>Tylenchomorpha</taxon>
        <taxon>Sphaerularioidea</taxon>
        <taxon>Anguinidae</taxon>
        <taxon>Anguininae</taxon>
        <taxon>Ditylenchus</taxon>
    </lineage>
</organism>
<protein>
    <submittedName>
        <fullName evidence="4">Uncharacterized protein</fullName>
    </submittedName>
</protein>
<evidence type="ECO:0000313" key="4">
    <source>
        <dbReference type="WBParaSite" id="jg5685"/>
    </source>
</evidence>
<dbReference type="GO" id="GO:0034315">
    <property type="term" value="P:regulation of Arp2/3 complex-mediated actin nucleation"/>
    <property type="evidence" value="ECO:0007669"/>
    <property type="project" value="TreeGrafter"/>
</dbReference>
<evidence type="ECO:0000256" key="1">
    <source>
        <dbReference type="SAM" id="Coils"/>
    </source>
</evidence>